<dbReference type="STRING" id="633813.SAMN04488087_1916"/>
<dbReference type="Proteomes" id="UP000185812">
    <property type="component" value="Unassembled WGS sequence"/>
</dbReference>
<dbReference type="SUPFAM" id="SSF51445">
    <property type="entry name" value="(Trans)glycosidases"/>
    <property type="match status" value="1"/>
</dbReference>
<evidence type="ECO:0000313" key="2">
    <source>
        <dbReference type="Proteomes" id="UP000185812"/>
    </source>
</evidence>
<dbReference type="InterPro" id="IPR026444">
    <property type="entry name" value="Secre_tail"/>
</dbReference>
<organism evidence="1 2">
    <name type="scientific">Rhodothermus profundi</name>
    <dbReference type="NCBI Taxonomy" id="633813"/>
    <lineage>
        <taxon>Bacteria</taxon>
        <taxon>Pseudomonadati</taxon>
        <taxon>Rhodothermota</taxon>
        <taxon>Rhodothermia</taxon>
        <taxon>Rhodothermales</taxon>
        <taxon>Rhodothermaceae</taxon>
        <taxon>Rhodothermus</taxon>
    </lineage>
</organism>
<name>A0A1M6V6G8_9BACT</name>
<dbReference type="AlphaFoldDB" id="A0A1M6V6G8"/>
<evidence type="ECO:0000313" key="1">
    <source>
        <dbReference type="EMBL" id="SHK76995.1"/>
    </source>
</evidence>
<gene>
    <name evidence="1" type="ORF">SAMN04488087_1916</name>
</gene>
<proteinExistence type="predicted"/>
<dbReference type="RefSeq" id="WP_072715756.1">
    <property type="nucleotide sequence ID" value="NZ_FRAU01000006.1"/>
</dbReference>
<reference evidence="2" key="1">
    <citation type="submission" date="2016-11" db="EMBL/GenBank/DDBJ databases">
        <authorList>
            <person name="Varghese N."/>
            <person name="Submissions S."/>
        </authorList>
    </citation>
    <scope>NUCLEOTIDE SEQUENCE [LARGE SCALE GENOMIC DNA]</scope>
    <source>
        <strain evidence="2">DSM 22212</strain>
    </source>
</reference>
<keyword evidence="2" id="KW-1185">Reference proteome</keyword>
<accession>A0A1M6V6G8</accession>
<sequence>MESLLLRMLRIGWCFWLGWAVPVWGQHFPRLATEPILFGPFHLPVDQFGAPFSGTLVLLRDTAHARHVLEAARAQGMQLIINLAGSRATFQDVDGAFSLERFRQRLERWVSFDFTPYVSDGVILAHMLFDEPHDPNNWNGETVSPAMVDSAAAVSKQLFPTMATAVGSPPSYLYQGAPFAFLDFAFAQYAVRKGDITEWLNREVQRVQQAGLQLLLSINVLAGGSQGAMTPAELRQFGRALALAPHKRALLLWKWEAGYFGQVDVQQVLEEIAQTLRGGVTAVAPRKEAPAAGILVYPQPFRQTLRVRFWMPEPAPVRVQLFDVLGREVQRVTYGRREAGEQVLVLKAVGLPDGVYVLRLSAGRLQATQRIVHRQMP</sequence>
<protein>
    <submittedName>
        <fullName evidence="1">Por secretion system C-terminal sorting domain-containing protein</fullName>
    </submittedName>
</protein>
<dbReference type="InterPro" id="IPR017853">
    <property type="entry name" value="GH"/>
</dbReference>
<dbReference type="EMBL" id="FRAU01000006">
    <property type="protein sequence ID" value="SHK76995.1"/>
    <property type="molecule type" value="Genomic_DNA"/>
</dbReference>
<dbReference type="OrthoDB" id="657352at2"/>
<dbReference type="NCBIfam" id="TIGR04183">
    <property type="entry name" value="Por_Secre_tail"/>
    <property type="match status" value="1"/>
</dbReference>